<organism evidence="1 2">
    <name type="scientific">Haemaphysalis longicornis</name>
    <name type="common">Bush tick</name>
    <dbReference type="NCBI Taxonomy" id="44386"/>
    <lineage>
        <taxon>Eukaryota</taxon>
        <taxon>Metazoa</taxon>
        <taxon>Ecdysozoa</taxon>
        <taxon>Arthropoda</taxon>
        <taxon>Chelicerata</taxon>
        <taxon>Arachnida</taxon>
        <taxon>Acari</taxon>
        <taxon>Parasitiformes</taxon>
        <taxon>Ixodida</taxon>
        <taxon>Ixodoidea</taxon>
        <taxon>Ixodidae</taxon>
        <taxon>Haemaphysalinae</taxon>
        <taxon>Haemaphysalis</taxon>
    </lineage>
</organism>
<sequence>MAQEHPDMEYPKTIKALGFNKLKEVELSLHDAAWFCLLQNMSEKSREVAHILTCYHEQGVCIRHTKAELTNLPFPSTDLWNENVIEKYERRSKSLRICTLPRL</sequence>
<comment type="caution">
    <text evidence="1">The sequence shown here is derived from an EMBL/GenBank/DDBJ whole genome shotgun (WGS) entry which is preliminary data.</text>
</comment>
<protein>
    <submittedName>
        <fullName evidence="1">Uncharacterized protein</fullName>
    </submittedName>
</protein>
<dbReference type="VEuPathDB" id="VectorBase:HLOH_060022"/>
<evidence type="ECO:0000313" key="2">
    <source>
        <dbReference type="Proteomes" id="UP000821853"/>
    </source>
</evidence>
<dbReference type="AlphaFoldDB" id="A0A9J6FCC5"/>
<reference evidence="1 2" key="1">
    <citation type="journal article" date="2020" name="Cell">
        <title>Large-Scale Comparative Analyses of Tick Genomes Elucidate Their Genetic Diversity and Vector Capacities.</title>
        <authorList>
            <consortium name="Tick Genome and Microbiome Consortium (TIGMIC)"/>
            <person name="Jia N."/>
            <person name="Wang J."/>
            <person name="Shi W."/>
            <person name="Du L."/>
            <person name="Sun Y."/>
            <person name="Zhan W."/>
            <person name="Jiang J.F."/>
            <person name="Wang Q."/>
            <person name="Zhang B."/>
            <person name="Ji P."/>
            <person name="Bell-Sakyi L."/>
            <person name="Cui X.M."/>
            <person name="Yuan T.T."/>
            <person name="Jiang B.G."/>
            <person name="Yang W.F."/>
            <person name="Lam T.T."/>
            <person name="Chang Q.C."/>
            <person name="Ding S.J."/>
            <person name="Wang X.J."/>
            <person name="Zhu J.G."/>
            <person name="Ruan X.D."/>
            <person name="Zhao L."/>
            <person name="Wei J.T."/>
            <person name="Ye R.Z."/>
            <person name="Que T.C."/>
            <person name="Du C.H."/>
            <person name="Zhou Y.H."/>
            <person name="Cheng J.X."/>
            <person name="Dai P.F."/>
            <person name="Guo W.B."/>
            <person name="Han X.H."/>
            <person name="Huang E.J."/>
            <person name="Li L.F."/>
            <person name="Wei W."/>
            <person name="Gao Y.C."/>
            <person name="Liu J.Z."/>
            <person name="Shao H.Z."/>
            <person name="Wang X."/>
            <person name="Wang C.C."/>
            <person name="Yang T.C."/>
            <person name="Huo Q.B."/>
            <person name="Li W."/>
            <person name="Chen H.Y."/>
            <person name="Chen S.E."/>
            <person name="Zhou L.G."/>
            <person name="Ni X.B."/>
            <person name="Tian J.H."/>
            <person name="Sheng Y."/>
            <person name="Liu T."/>
            <person name="Pan Y.S."/>
            <person name="Xia L.Y."/>
            <person name="Li J."/>
            <person name="Zhao F."/>
            <person name="Cao W.C."/>
        </authorList>
    </citation>
    <scope>NUCLEOTIDE SEQUENCE [LARGE SCALE GENOMIC DNA]</scope>
    <source>
        <strain evidence="1">HaeL-2018</strain>
    </source>
</reference>
<proteinExistence type="predicted"/>
<keyword evidence="2" id="KW-1185">Reference proteome</keyword>
<dbReference type="EMBL" id="JABSTR010000001">
    <property type="protein sequence ID" value="KAH9360264.1"/>
    <property type="molecule type" value="Genomic_DNA"/>
</dbReference>
<evidence type="ECO:0000313" key="1">
    <source>
        <dbReference type="EMBL" id="KAH9360264.1"/>
    </source>
</evidence>
<dbReference type="OrthoDB" id="6141723at2759"/>
<gene>
    <name evidence="1" type="ORF">HPB48_005716</name>
</gene>
<accession>A0A9J6FCC5</accession>
<name>A0A9J6FCC5_HAELO</name>
<dbReference type="Proteomes" id="UP000821853">
    <property type="component" value="Chromosome 1"/>
</dbReference>